<dbReference type="PROSITE" id="PS51833">
    <property type="entry name" value="HDOD"/>
    <property type="match status" value="1"/>
</dbReference>
<gene>
    <name evidence="2" type="ORF">BDD16_003673</name>
</gene>
<accession>A0A7Y9R021</accession>
<evidence type="ECO:0000259" key="1">
    <source>
        <dbReference type="PROSITE" id="PS51833"/>
    </source>
</evidence>
<dbReference type="Proteomes" id="UP000518288">
    <property type="component" value="Unassembled WGS sequence"/>
</dbReference>
<proteinExistence type="predicted"/>
<name>A0A7Y9R021_9BURK</name>
<reference evidence="2 3" key="1">
    <citation type="submission" date="2020-07" db="EMBL/GenBank/DDBJ databases">
        <title>Genomic Encyclopedia of Archaeal and Bacterial Type Strains, Phase II (KMG-II): from individual species to whole genera.</title>
        <authorList>
            <person name="Goeker M."/>
        </authorList>
    </citation>
    <scope>NUCLEOTIDE SEQUENCE [LARGE SCALE GENOMIC DNA]</scope>
    <source>
        <strain evidence="2 3">DSM 21226</strain>
    </source>
</reference>
<protein>
    <submittedName>
        <fullName evidence="2">HD-like signal output (HDOD) protein</fullName>
    </submittedName>
</protein>
<dbReference type="InterPro" id="IPR013976">
    <property type="entry name" value="HDOD"/>
</dbReference>
<organism evidence="2 3">
    <name type="scientific">Sphaerotilus montanus</name>
    <dbReference type="NCBI Taxonomy" id="522889"/>
    <lineage>
        <taxon>Bacteria</taxon>
        <taxon>Pseudomonadati</taxon>
        <taxon>Pseudomonadota</taxon>
        <taxon>Betaproteobacteria</taxon>
        <taxon>Burkholderiales</taxon>
        <taxon>Sphaerotilaceae</taxon>
        <taxon>Sphaerotilus</taxon>
    </lineage>
</organism>
<dbReference type="Gene3D" id="1.10.3210.10">
    <property type="entry name" value="Hypothetical protein af1432"/>
    <property type="match status" value="1"/>
</dbReference>
<dbReference type="PANTHER" id="PTHR33525">
    <property type="match status" value="1"/>
</dbReference>
<dbReference type="PANTHER" id="PTHR33525:SF6">
    <property type="entry name" value="HDOD DOMAIN-CONTAINING PROTEIN"/>
    <property type="match status" value="1"/>
</dbReference>
<dbReference type="SUPFAM" id="SSF109604">
    <property type="entry name" value="HD-domain/PDEase-like"/>
    <property type="match status" value="1"/>
</dbReference>
<keyword evidence="3" id="KW-1185">Reference proteome</keyword>
<evidence type="ECO:0000313" key="3">
    <source>
        <dbReference type="Proteomes" id="UP000518288"/>
    </source>
</evidence>
<sequence>MAHKLLQSFDREDLPLPEIAGLIGRDQTLAAKVLRLANSPRYSPSHTVTSLGDASASLGLRALRDLTLSASMVGAFPALKDFDRLSFWRGTLAVAAYAQPIARALDLDEDMAYLGGLMLRTGQLLMWMVEPAQARSVVTRAIDLDSRIGYETLVFGCSHPEVTAELAQHWKFPAVLVEAFRAANQPMAARPFSRLAAALRLASVVAECRESGRPVSEGLLAVQGDLVVHLGLDLDWLEQHLPAHELAVSGVDALMH</sequence>
<feature type="domain" description="HDOD" evidence="1">
    <location>
        <begin position="1"/>
        <end position="186"/>
    </location>
</feature>
<evidence type="ECO:0000313" key="2">
    <source>
        <dbReference type="EMBL" id="NYG34687.1"/>
    </source>
</evidence>
<dbReference type="InterPro" id="IPR052340">
    <property type="entry name" value="RNase_Y/CdgJ"/>
</dbReference>
<comment type="caution">
    <text evidence="2">The sequence shown here is derived from an EMBL/GenBank/DDBJ whole genome shotgun (WGS) entry which is preliminary data.</text>
</comment>
<dbReference type="EMBL" id="JACCFH010000001">
    <property type="protein sequence ID" value="NYG34687.1"/>
    <property type="molecule type" value="Genomic_DNA"/>
</dbReference>
<dbReference type="Pfam" id="PF08668">
    <property type="entry name" value="HDOD"/>
    <property type="match status" value="1"/>
</dbReference>
<dbReference type="AlphaFoldDB" id="A0A7Y9R021"/>